<feature type="region of interest" description="Disordered" evidence="2">
    <location>
        <begin position="230"/>
        <end position="512"/>
    </location>
</feature>
<feature type="compositionally biased region" description="Basic and acidic residues" evidence="2">
    <location>
        <begin position="501"/>
        <end position="511"/>
    </location>
</feature>
<feature type="compositionally biased region" description="Basic and acidic residues" evidence="2">
    <location>
        <begin position="235"/>
        <end position="257"/>
    </location>
</feature>
<evidence type="ECO:0000256" key="1">
    <source>
        <dbReference type="SAM" id="Coils"/>
    </source>
</evidence>
<feature type="compositionally biased region" description="Basic and acidic residues" evidence="2">
    <location>
        <begin position="356"/>
        <end position="385"/>
    </location>
</feature>
<feature type="compositionally biased region" description="Polar residues" evidence="2">
    <location>
        <begin position="387"/>
        <end position="406"/>
    </location>
</feature>
<feature type="compositionally biased region" description="Polar residues" evidence="2">
    <location>
        <begin position="341"/>
        <end position="354"/>
    </location>
</feature>
<feature type="compositionally biased region" description="Basic and acidic residues" evidence="2">
    <location>
        <begin position="276"/>
        <end position="299"/>
    </location>
</feature>
<dbReference type="RefSeq" id="XP_022290952.1">
    <property type="nucleotide sequence ID" value="XM_022435244.1"/>
</dbReference>
<evidence type="ECO:0000256" key="3">
    <source>
        <dbReference type="SAM" id="Phobius"/>
    </source>
</evidence>
<keyword evidence="3" id="KW-0472">Membrane</keyword>
<feature type="compositionally biased region" description="Basic and acidic residues" evidence="2">
    <location>
        <begin position="314"/>
        <end position="335"/>
    </location>
</feature>
<keyword evidence="1" id="KW-0175">Coiled coil</keyword>
<dbReference type="KEGG" id="cvn:111102485"/>
<feature type="transmembrane region" description="Helical" evidence="3">
    <location>
        <begin position="196"/>
        <end position="218"/>
    </location>
</feature>
<dbReference type="Gene3D" id="1.10.287.510">
    <property type="entry name" value="Helix hairpin bin"/>
    <property type="match status" value="1"/>
</dbReference>
<evidence type="ECO:0000313" key="4">
    <source>
        <dbReference type="Proteomes" id="UP000694844"/>
    </source>
</evidence>
<keyword evidence="3" id="KW-0812">Transmembrane</keyword>
<keyword evidence="3" id="KW-1133">Transmembrane helix</keyword>
<accession>A0A8B8AHG5</accession>
<name>A0A8B8AHG5_CRAVI</name>
<dbReference type="GeneID" id="111102485"/>
<sequence length="673" mass="76908">MFLMTVENMACRRNFTRCLTSIFWSLGLLASFTVESPCYMSLPTIEKVDKCPSTPEEVMLAIKNKRCSSLKDAQTCVEDPAKFKYQCLLNEKKNGFVEFCAPEWKLNGFCGFFDTTNGQIHNDVNKDCTTFQVNPCPSSFLSSDSYQYQGCLKIDSNVTKTQEETSRSTDPSSTTANYRNTTVDTNNVLLSADNNLYYLFLLLLLPLIGFGIFVWYMYCKSQGKTIDSPFLGCRTKNDKDNELPSEEREDEPGPHENLEDENNFNVTQRLLGSLTGEDKNNDLPSRERDDEPAPHENLKEGNTSDSPLFGCWTKNDEANDLPSREREDEPGPHENLEDENNFNVTQRSPLLDSSTGEDKNNDLPSKEREDEPAPHENLKGTKPFEETSANGRKTQGIQFTNNQQKTADADQVILGSTADHTEITPHFQEPAMVNESNSEELETERDDQGFEKETEECPEKSDKKKNQSMDSLESCVHTLSGQETTENEECGNHEASGATGKAEETHSRDTLETVTSTDIDLLKPSVKECLMEALSIFIENVVDSLGRDKRPDVIISEFDGQFRNYRQEREIKEIRQKIYSIEQRQEEVDQLKEKIKYLENSVIDIKAFKNEECHQLKTELREKDNLSTKRNTEIEQLKTKLKEKEKEIDQLKEELKSIKEKCESNSMNRKQKK</sequence>
<dbReference type="AlphaFoldDB" id="A0A8B8AHG5"/>
<evidence type="ECO:0000256" key="2">
    <source>
        <dbReference type="SAM" id="MobiDB-lite"/>
    </source>
</evidence>
<reference evidence="5" key="1">
    <citation type="submission" date="2025-08" db="UniProtKB">
        <authorList>
            <consortium name="RefSeq"/>
        </authorList>
    </citation>
    <scope>IDENTIFICATION</scope>
    <source>
        <tissue evidence="5">Whole sample</tissue>
    </source>
</reference>
<keyword evidence="4" id="KW-1185">Reference proteome</keyword>
<feature type="coiled-coil region" evidence="1">
    <location>
        <begin position="627"/>
        <end position="668"/>
    </location>
</feature>
<proteinExistence type="predicted"/>
<evidence type="ECO:0000313" key="5">
    <source>
        <dbReference type="RefSeq" id="XP_022290952.1"/>
    </source>
</evidence>
<dbReference type="Proteomes" id="UP000694844">
    <property type="component" value="Chromosome 7"/>
</dbReference>
<feature type="compositionally biased region" description="Basic and acidic residues" evidence="2">
    <location>
        <begin position="446"/>
        <end position="467"/>
    </location>
</feature>
<organism evidence="4 5">
    <name type="scientific">Crassostrea virginica</name>
    <name type="common">Eastern oyster</name>
    <dbReference type="NCBI Taxonomy" id="6565"/>
    <lineage>
        <taxon>Eukaryota</taxon>
        <taxon>Metazoa</taxon>
        <taxon>Spiralia</taxon>
        <taxon>Lophotrochozoa</taxon>
        <taxon>Mollusca</taxon>
        <taxon>Bivalvia</taxon>
        <taxon>Autobranchia</taxon>
        <taxon>Pteriomorphia</taxon>
        <taxon>Ostreida</taxon>
        <taxon>Ostreoidea</taxon>
        <taxon>Ostreidae</taxon>
        <taxon>Crassostrea</taxon>
    </lineage>
</organism>
<gene>
    <name evidence="5" type="primary">LOC111102485</name>
</gene>
<protein>
    <submittedName>
        <fullName evidence="5">Uncharacterized protein LOC111102485 isoform X1</fullName>
    </submittedName>
</protein>